<gene>
    <name evidence="2" type="ORF">Dform_01900</name>
</gene>
<protein>
    <submittedName>
        <fullName evidence="2">Uncharacterized protein</fullName>
    </submittedName>
</protein>
<reference evidence="3" key="1">
    <citation type="submission" date="2016-11" db="EMBL/GenBank/DDBJ databases">
        <title>Dehalogenimonas formicexedens sp. nov., a chlorinated alkane respiring bacterium isolated from contaminated groundwater.</title>
        <authorList>
            <person name="Key T.A."/>
            <person name="Bowman K.S."/>
            <person name="Lee I."/>
            <person name="Chun J."/>
            <person name="Albuquerque L."/>
            <person name="da Costa M.S."/>
            <person name="Rainey F.A."/>
            <person name="Moe W.M."/>
        </authorList>
    </citation>
    <scope>NUCLEOTIDE SEQUENCE [LARGE SCALE GENOMIC DNA]</scope>
    <source>
        <strain evidence="3">NSZ-14</strain>
    </source>
</reference>
<evidence type="ECO:0000313" key="3">
    <source>
        <dbReference type="Proteomes" id="UP000185934"/>
    </source>
</evidence>
<name>A0A1P8F9U2_9CHLR</name>
<evidence type="ECO:0000313" key="2">
    <source>
        <dbReference type="EMBL" id="APV45215.1"/>
    </source>
</evidence>
<sequence length="236" mass="25169">MANKFSEQLEKVIRGGTRPLGFGQYTAPAKPRLFILAETHTLDDGARLKGVDAIVVPGPCKCPTRKSEILRGCSIGEDVGHKGCDFVVLDLDGAIVGIDEDTARVLRIGGDLTDAQLRALGGLEAAALIGEAGLGDSLTFRDLLAVQRLVDFCGKTLLLRLPKIYGKAEMQALSDRGIAGVVVDSAKIDTEALRKAVDELEPKKKGKEKSTAIVNCPTPAAHPEESEPEIEPDEDE</sequence>
<dbReference type="OrthoDB" id="158301at2"/>
<accession>A0A1P8F9U2</accession>
<proteinExistence type="predicted"/>
<dbReference type="RefSeq" id="WP_076004786.1">
    <property type="nucleotide sequence ID" value="NZ_CP018258.1"/>
</dbReference>
<dbReference type="AlphaFoldDB" id="A0A1P8F9U2"/>
<dbReference type="Proteomes" id="UP000185934">
    <property type="component" value="Chromosome"/>
</dbReference>
<evidence type="ECO:0000256" key="1">
    <source>
        <dbReference type="SAM" id="MobiDB-lite"/>
    </source>
</evidence>
<dbReference type="KEGG" id="dfo:Dform_01900"/>
<keyword evidence="3" id="KW-1185">Reference proteome</keyword>
<organism evidence="2 3">
    <name type="scientific">Dehalogenimonas formicexedens</name>
    <dbReference type="NCBI Taxonomy" id="1839801"/>
    <lineage>
        <taxon>Bacteria</taxon>
        <taxon>Bacillati</taxon>
        <taxon>Chloroflexota</taxon>
        <taxon>Dehalococcoidia</taxon>
        <taxon>Dehalococcoidales</taxon>
        <taxon>Dehalococcoidaceae</taxon>
        <taxon>Dehalogenimonas</taxon>
    </lineage>
</organism>
<dbReference type="EMBL" id="CP018258">
    <property type="protein sequence ID" value="APV45215.1"/>
    <property type="molecule type" value="Genomic_DNA"/>
</dbReference>
<feature type="compositionally biased region" description="Acidic residues" evidence="1">
    <location>
        <begin position="226"/>
        <end position="236"/>
    </location>
</feature>
<dbReference type="STRING" id="1839801.Dform_01900"/>
<feature type="region of interest" description="Disordered" evidence="1">
    <location>
        <begin position="202"/>
        <end position="236"/>
    </location>
</feature>